<accession>A0ABX2TE32</accession>
<dbReference type="InterPro" id="IPR002136">
    <property type="entry name" value="Ribosomal_uL4"/>
</dbReference>
<evidence type="ECO:0000256" key="1">
    <source>
        <dbReference type="ARBA" id="ARBA00010528"/>
    </source>
</evidence>
<proteinExistence type="inferred from homology"/>
<evidence type="ECO:0000256" key="6">
    <source>
        <dbReference type="SAM" id="MobiDB-lite"/>
    </source>
</evidence>
<dbReference type="RefSeq" id="WP_180283254.1">
    <property type="nucleotide sequence ID" value="NZ_JABFDB010000012.1"/>
</dbReference>
<organism evidence="7 8">
    <name type="scientific">Azospirillum oleiclasticum</name>
    <dbReference type="NCBI Taxonomy" id="2735135"/>
    <lineage>
        <taxon>Bacteria</taxon>
        <taxon>Pseudomonadati</taxon>
        <taxon>Pseudomonadota</taxon>
        <taxon>Alphaproteobacteria</taxon>
        <taxon>Rhodospirillales</taxon>
        <taxon>Azospirillaceae</taxon>
        <taxon>Azospirillum</taxon>
    </lineage>
</organism>
<keyword evidence="3 5" id="KW-0687">Ribonucleoprotein</keyword>
<dbReference type="InterPro" id="IPR023574">
    <property type="entry name" value="Ribosomal_uL4_dom_sf"/>
</dbReference>
<dbReference type="Pfam" id="PF00573">
    <property type="entry name" value="Ribosomal_L4"/>
    <property type="match status" value="1"/>
</dbReference>
<dbReference type="NCBIfam" id="TIGR03953">
    <property type="entry name" value="rplD_bact"/>
    <property type="match status" value="1"/>
</dbReference>
<evidence type="ECO:0000256" key="2">
    <source>
        <dbReference type="ARBA" id="ARBA00022980"/>
    </source>
</evidence>
<comment type="function">
    <text evidence="5">Forms part of the polypeptide exit tunnel.</text>
</comment>
<comment type="caution">
    <text evidence="7">The sequence shown here is derived from an EMBL/GenBank/DDBJ whole genome shotgun (WGS) entry which is preliminary data.</text>
</comment>
<comment type="function">
    <text evidence="5">One of the primary rRNA binding proteins, this protein initially binds near the 5'-end of the 23S rRNA. It is important during the early stages of 50S assembly. It makes multiple contacts with different domains of the 23S rRNA in the assembled 50S subunit and ribosome.</text>
</comment>
<feature type="region of interest" description="Disordered" evidence="6">
    <location>
        <begin position="43"/>
        <end position="78"/>
    </location>
</feature>
<dbReference type="PANTHER" id="PTHR10746">
    <property type="entry name" value="50S RIBOSOMAL PROTEIN L4"/>
    <property type="match status" value="1"/>
</dbReference>
<gene>
    <name evidence="5 7" type="primary">rplD</name>
    <name evidence="7" type="ORF">HND93_17300</name>
</gene>
<reference evidence="7 8" key="1">
    <citation type="submission" date="2020-05" db="EMBL/GenBank/DDBJ databases">
        <title>Azospirillum oleiclasticum sp. nov, a nitrogen-fixing and heavy crude oil-emulsifying bacterium isolated from the crude oil of Yumen Oilfield.</title>
        <authorList>
            <person name="Wu D."/>
            <person name="Cai M."/>
            <person name="Zhang X."/>
        </authorList>
    </citation>
    <scope>NUCLEOTIDE SEQUENCE [LARGE SCALE GENOMIC DNA]</scope>
    <source>
        <strain evidence="7 8">ROY-1-1-2</strain>
    </source>
</reference>
<dbReference type="SUPFAM" id="SSF52166">
    <property type="entry name" value="Ribosomal protein L4"/>
    <property type="match status" value="1"/>
</dbReference>
<keyword evidence="8" id="KW-1185">Reference proteome</keyword>
<comment type="subunit">
    <text evidence="5">Part of the 50S ribosomal subunit.</text>
</comment>
<evidence type="ECO:0000256" key="3">
    <source>
        <dbReference type="ARBA" id="ARBA00023274"/>
    </source>
</evidence>
<dbReference type="InterPro" id="IPR013005">
    <property type="entry name" value="Ribosomal_uL4-like"/>
</dbReference>
<sequence length="206" mass="22635">MKATIKNLNNEDVGEIELAEEIFGLPVRTDILHRMVNWQLAKRRSGNHKTKGVSEISGTGKKPYRQKGTGRARQGSLRSPQFRGGAVIFGPVVRSHEHDLTKKVRKLALKTALSSKLADGKLVVIDAASADTHKTKELATRLGALGLTSALVIDGANLNENFVRASRNIPMIDVLPEQGANVYDILRRDTLVLTRNAVEQLEARLK</sequence>
<evidence type="ECO:0000256" key="5">
    <source>
        <dbReference type="HAMAP-Rule" id="MF_01328"/>
    </source>
</evidence>
<dbReference type="Proteomes" id="UP000584642">
    <property type="component" value="Unassembled WGS sequence"/>
</dbReference>
<dbReference type="GO" id="GO:0005840">
    <property type="term" value="C:ribosome"/>
    <property type="evidence" value="ECO:0007669"/>
    <property type="project" value="UniProtKB-KW"/>
</dbReference>
<evidence type="ECO:0000313" key="8">
    <source>
        <dbReference type="Proteomes" id="UP000584642"/>
    </source>
</evidence>
<comment type="similarity">
    <text evidence="1 5">Belongs to the universal ribosomal protein uL4 family.</text>
</comment>
<name>A0ABX2TE32_9PROT</name>
<dbReference type="EMBL" id="JABFDB010000012">
    <property type="protein sequence ID" value="NYZ21472.1"/>
    <property type="molecule type" value="Genomic_DNA"/>
</dbReference>
<protein>
    <recommendedName>
        <fullName evidence="4 5">Large ribosomal subunit protein uL4</fullName>
    </recommendedName>
</protein>
<keyword evidence="5" id="KW-0699">rRNA-binding</keyword>
<keyword evidence="2 5" id="KW-0689">Ribosomal protein</keyword>
<dbReference type="Gene3D" id="3.40.1370.10">
    <property type="match status" value="1"/>
</dbReference>
<evidence type="ECO:0000256" key="4">
    <source>
        <dbReference type="ARBA" id="ARBA00035244"/>
    </source>
</evidence>
<keyword evidence="5" id="KW-0694">RNA-binding</keyword>
<dbReference type="PANTHER" id="PTHR10746:SF6">
    <property type="entry name" value="LARGE RIBOSOMAL SUBUNIT PROTEIN UL4M"/>
    <property type="match status" value="1"/>
</dbReference>
<evidence type="ECO:0000313" key="7">
    <source>
        <dbReference type="EMBL" id="NYZ21472.1"/>
    </source>
</evidence>
<dbReference type="HAMAP" id="MF_01328_B">
    <property type="entry name" value="Ribosomal_uL4_B"/>
    <property type="match status" value="1"/>
</dbReference>